<comment type="caution">
    <text evidence="1">The sequence shown here is derived from an EMBL/GenBank/DDBJ whole genome shotgun (WGS) entry which is preliminary data.</text>
</comment>
<evidence type="ECO:0000313" key="1">
    <source>
        <dbReference type="EMBL" id="MFC5722293.1"/>
    </source>
</evidence>
<name>A0ABW0Z324_9ACTN</name>
<protein>
    <submittedName>
        <fullName evidence="1">Uncharacterized protein</fullName>
    </submittedName>
</protein>
<reference evidence="2" key="1">
    <citation type="journal article" date="2019" name="Int. J. Syst. Evol. Microbiol.">
        <title>The Global Catalogue of Microorganisms (GCM) 10K type strain sequencing project: providing services to taxonomists for standard genome sequencing and annotation.</title>
        <authorList>
            <consortium name="The Broad Institute Genomics Platform"/>
            <consortium name="The Broad Institute Genome Sequencing Center for Infectious Disease"/>
            <person name="Wu L."/>
            <person name="Ma J."/>
        </authorList>
    </citation>
    <scope>NUCLEOTIDE SEQUENCE [LARGE SCALE GENOMIC DNA]</scope>
    <source>
        <strain evidence="2">CGMCC 4.7304</strain>
    </source>
</reference>
<evidence type="ECO:0000313" key="2">
    <source>
        <dbReference type="Proteomes" id="UP001596083"/>
    </source>
</evidence>
<keyword evidence="2" id="KW-1185">Reference proteome</keyword>
<sequence>MAKLRQGNHEARFAALSSRAAQAVETMDRPLPAGSQIVRLGVVPTLFEMVHAALPKALQTDQNYALLQQELDGERLAENGARFIGSGEHVLPQLEGSSTTWNYRCRVRVSLSVAEQPDRVTAMTGAGMAYSRRANSAVTRNKGVTSGPTVSALAVAGTQPGIGQPGGSATANAAYKRETTKGFSQTLGHERSDNFTFPEGASLVETQARLRVRIDWDKRPRALATWARGQAHKELTMDGLGWSSSDGTRAHVLDFENIFAKVPLTYAAPGAPSVAEAGTSTSAEGEIWV</sequence>
<organism evidence="1 2">
    <name type="scientific">Streptomyces gamaensis</name>
    <dbReference type="NCBI Taxonomy" id="1763542"/>
    <lineage>
        <taxon>Bacteria</taxon>
        <taxon>Bacillati</taxon>
        <taxon>Actinomycetota</taxon>
        <taxon>Actinomycetes</taxon>
        <taxon>Kitasatosporales</taxon>
        <taxon>Streptomycetaceae</taxon>
        <taxon>Streptomyces</taxon>
    </lineage>
</organism>
<dbReference type="Proteomes" id="UP001596083">
    <property type="component" value="Unassembled WGS sequence"/>
</dbReference>
<accession>A0ABW0Z324</accession>
<proteinExistence type="predicted"/>
<dbReference type="RefSeq" id="WP_390317678.1">
    <property type="nucleotide sequence ID" value="NZ_JBHSPB010000011.1"/>
</dbReference>
<gene>
    <name evidence="1" type="ORF">ACFP1Z_19185</name>
</gene>
<dbReference type="EMBL" id="JBHSPB010000011">
    <property type="protein sequence ID" value="MFC5722293.1"/>
    <property type="molecule type" value="Genomic_DNA"/>
</dbReference>